<dbReference type="Gene3D" id="1.20.1080.10">
    <property type="entry name" value="Glycerol uptake facilitator protein"/>
    <property type="match status" value="1"/>
</dbReference>
<evidence type="ECO:0000256" key="2">
    <source>
        <dbReference type="ARBA" id="ARBA00022692"/>
    </source>
</evidence>
<evidence type="ECO:0000313" key="6">
    <source>
        <dbReference type="EMBL" id="TWU71936.1"/>
    </source>
</evidence>
<keyword evidence="2 5" id="KW-0812">Transmembrane</keyword>
<sequence length="104" mass="11143">MAGLMVKGMYWTQIQEMKTVLLNKGMPLVANGAPAGAPFVIGLAYAVMVWPFAGSTISTNLARNLGTHIVAAIFFGREAFTYMHYAPVAILVNIPGHPLCHGLL</sequence>
<accession>A0A5C6G7P7</accession>
<feature type="transmembrane region" description="Helical" evidence="5">
    <location>
        <begin position="35"/>
        <end position="53"/>
    </location>
</feature>
<dbReference type="AlphaFoldDB" id="A0A5C6G7P7"/>
<proteinExistence type="predicted"/>
<reference evidence="7" key="1">
    <citation type="submission" date="2018-12" db="EMBL/GenBank/DDBJ databases">
        <title>The complete genome of Metarhizium rileyi, a key fungal pathogen of Lepidoptera.</title>
        <authorList>
            <person name="Binneck E."/>
            <person name="Lastra C.C.L."/>
            <person name="Sosa-Gomez D.R."/>
        </authorList>
    </citation>
    <scope>NUCLEOTIDE SEQUENCE [LARGE SCALE GENOMIC DNA]</scope>
    <source>
        <strain evidence="7">Cep018-CH2</strain>
    </source>
</reference>
<evidence type="ECO:0000256" key="3">
    <source>
        <dbReference type="ARBA" id="ARBA00022989"/>
    </source>
</evidence>
<evidence type="ECO:0000256" key="1">
    <source>
        <dbReference type="ARBA" id="ARBA00004141"/>
    </source>
</evidence>
<dbReference type="EMBL" id="SBHS01000035">
    <property type="protein sequence ID" value="TWU71936.1"/>
    <property type="molecule type" value="Genomic_DNA"/>
</dbReference>
<name>A0A5C6G7P7_METRR</name>
<keyword evidence="4 5" id="KW-0472">Membrane</keyword>
<keyword evidence="3 5" id="KW-1133">Transmembrane helix</keyword>
<dbReference type="GO" id="GO:0016020">
    <property type="term" value="C:membrane"/>
    <property type="evidence" value="ECO:0007669"/>
    <property type="project" value="UniProtKB-SubCell"/>
</dbReference>
<evidence type="ECO:0000256" key="4">
    <source>
        <dbReference type="ARBA" id="ARBA00023136"/>
    </source>
</evidence>
<comment type="subcellular location">
    <subcellularLocation>
        <location evidence="1">Membrane</location>
        <topology evidence="1">Multi-pass membrane protein</topology>
    </subcellularLocation>
</comment>
<evidence type="ECO:0000313" key="7">
    <source>
        <dbReference type="Proteomes" id="UP000317257"/>
    </source>
</evidence>
<organism evidence="6 7">
    <name type="scientific">Metarhizium rileyi (strain RCEF 4871)</name>
    <name type="common">Nomuraea rileyi</name>
    <dbReference type="NCBI Taxonomy" id="1649241"/>
    <lineage>
        <taxon>Eukaryota</taxon>
        <taxon>Fungi</taxon>
        <taxon>Dikarya</taxon>
        <taxon>Ascomycota</taxon>
        <taxon>Pezizomycotina</taxon>
        <taxon>Sordariomycetes</taxon>
        <taxon>Hypocreomycetidae</taxon>
        <taxon>Hypocreales</taxon>
        <taxon>Clavicipitaceae</taxon>
        <taxon>Metarhizium</taxon>
    </lineage>
</organism>
<dbReference type="InterPro" id="IPR023271">
    <property type="entry name" value="Aquaporin-like"/>
</dbReference>
<comment type="caution">
    <text evidence="6">The sequence shown here is derived from an EMBL/GenBank/DDBJ whole genome shotgun (WGS) entry which is preliminary data.</text>
</comment>
<evidence type="ECO:0000256" key="5">
    <source>
        <dbReference type="SAM" id="Phobius"/>
    </source>
</evidence>
<protein>
    <submittedName>
        <fullName evidence="6">Uncharacterized protein</fullName>
    </submittedName>
</protein>
<gene>
    <name evidence="6" type="ORF">ED733_003451</name>
</gene>
<dbReference type="Proteomes" id="UP000317257">
    <property type="component" value="Unassembled WGS sequence"/>
</dbReference>